<keyword evidence="3" id="KW-0597">Phosphoprotein</keyword>
<name>A0A2T2YSR3_9NOCA</name>
<evidence type="ECO:0000256" key="6">
    <source>
        <dbReference type="ARBA" id="ARBA00022777"/>
    </source>
</evidence>
<keyword evidence="4" id="KW-0808">Transferase</keyword>
<dbReference type="EMBL" id="PYHS01000023">
    <property type="protein sequence ID" value="PSR58531.1"/>
    <property type="molecule type" value="Genomic_DNA"/>
</dbReference>
<dbReference type="Pfam" id="PF02518">
    <property type="entry name" value="HATPase_c"/>
    <property type="match status" value="1"/>
</dbReference>
<keyword evidence="5" id="KW-0547">Nucleotide-binding</keyword>
<dbReference type="GO" id="GO:0016020">
    <property type="term" value="C:membrane"/>
    <property type="evidence" value="ECO:0007669"/>
    <property type="project" value="InterPro"/>
</dbReference>
<feature type="domain" description="Histidine kinase/HSP90-like ATPase" evidence="11">
    <location>
        <begin position="345"/>
        <end position="424"/>
    </location>
</feature>
<feature type="transmembrane region" description="Helical" evidence="10">
    <location>
        <begin position="93"/>
        <end position="112"/>
    </location>
</feature>
<keyword evidence="8" id="KW-0902">Two-component regulatory system</keyword>
<dbReference type="PANTHER" id="PTHR24421">
    <property type="entry name" value="NITRATE/NITRITE SENSOR PROTEIN NARX-RELATED"/>
    <property type="match status" value="1"/>
</dbReference>
<dbReference type="AlphaFoldDB" id="A0A2T2YSR3"/>
<dbReference type="SUPFAM" id="SSF55874">
    <property type="entry name" value="ATPase domain of HSP90 chaperone/DNA topoisomerase II/histidine kinase"/>
    <property type="match status" value="1"/>
</dbReference>
<evidence type="ECO:0000259" key="12">
    <source>
        <dbReference type="Pfam" id="PF07730"/>
    </source>
</evidence>
<dbReference type="Pfam" id="PF07730">
    <property type="entry name" value="HisKA_3"/>
    <property type="match status" value="1"/>
</dbReference>
<dbReference type="PANTHER" id="PTHR24421:SF10">
    <property type="entry name" value="NITRATE_NITRITE SENSOR PROTEIN NARQ"/>
    <property type="match status" value="1"/>
</dbReference>
<protein>
    <recommendedName>
        <fullName evidence="2">histidine kinase</fullName>
        <ecNumber evidence="2">2.7.13.3</ecNumber>
    </recommendedName>
</protein>
<sequence>MRLGREMDHGISTHGWSRRAESRPGGRSGNESTAPTVVVRARHATRRVMREGLREFGRRLIGNDPDASPLMRSIGATLLAANLVFNHRGAPAAWLWAVLVAAYAGWLVFAVVESRYPRMATLALTWCALSSAAVVGAAPDISAFIMLCAAASVLAQQFRSATRIILLGFAAQVAVLIAGCAAAGKSLGDLLTYVGVLVILLLLGLYRRQHRLRVRQTQLLLEQTRRAQDEQARAAALDERARIARELHDVLAHSLGALGMQLEVAELLLDERGDIPGALAHVRRSHRLARDGLIEARGAVAALRGDMPPLPDAVRELVESYRRDHRMTVELRCDGPARPVDSGAAVSLLRTLREALTNAAKHAPGRPVRVALEFAADEVRLSVRNAFAEQTNREPLPGGGYGLTGMRERIALAGGTLSSGAADGEWVVTAEVPIE</sequence>
<evidence type="ECO:0000256" key="8">
    <source>
        <dbReference type="ARBA" id="ARBA00023012"/>
    </source>
</evidence>
<evidence type="ECO:0000256" key="1">
    <source>
        <dbReference type="ARBA" id="ARBA00000085"/>
    </source>
</evidence>
<dbReference type="InterPro" id="IPR036890">
    <property type="entry name" value="HATPase_C_sf"/>
</dbReference>
<keyword evidence="6 13" id="KW-0418">Kinase</keyword>
<evidence type="ECO:0000256" key="9">
    <source>
        <dbReference type="SAM" id="MobiDB-lite"/>
    </source>
</evidence>
<evidence type="ECO:0000256" key="4">
    <source>
        <dbReference type="ARBA" id="ARBA00022679"/>
    </source>
</evidence>
<keyword evidence="10" id="KW-1133">Transmembrane helix</keyword>
<dbReference type="InterPro" id="IPR003594">
    <property type="entry name" value="HATPase_dom"/>
</dbReference>
<feature type="region of interest" description="Disordered" evidence="9">
    <location>
        <begin position="1"/>
        <end position="35"/>
    </location>
</feature>
<keyword evidence="10" id="KW-0812">Transmembrane</keyword>
<evidence type="ECO:0000256" key="7">
    <source>
        <dbReference type="ARBA" id="ARBA00022840"/>
    </source>
</evidence>
<comment type="caution">
    <text evidence="13">The sequence shown here is derived from an EMBL/GenBank/DDBJ whole genome shotgun (WGS) entry which is preliminary data.</text>
</comment>
<evidence type="ECO:0000259" key="11">
    <source>
        <dbReference type="Pfam" id="PF02518"/>
    </source>
</evidence>
<accession>A0A2T2YSR3</accession>
<keyword evidence="7" id="KW-0067">ATP-binding</keyword>
<dbReference type="GO" id="GO:0000155">
    <property type="term" value="F:phosphorelay sensor kinase activity"/>
    <property type="evidence" value="ECO:0007669"/>
    <property type="project" value="InterPro"/>
</dbReference>
<proteinExistence type="predicted"/>
<evidence type="ECO:0000256" key="2">
    <source>
        <dbReference type="ARBA" id="ARBA00012438"/>
    </source>
</evidence>
<evidence type="ECO:0000256" key="10">
    <source>
        <dbReference type="SAM" id="Phobius"/>
    </source>
</evidence>
<dbReference type="GO" id="GO:0005524">
    <property type="term" value="F:ATP binding"/>
    <property type="evidence" value="ECO:0007669"/>
    <property type="project" value="UniProtKB-KW"/>
</dbReference>
<evidence type="ECO:0000313" key="14">
    <source>
        <dbReference type="Proteomes" id="UP000241647"/>
    </source>
</evidence>
<evidence type="ECO:0000256" key="5">
    <source>
        <dbReference type="ARBA" id="ARBA00022741"/>
    </source>
</evidence>
<organism evidence="13 14">
    <name type="scientific">Nocardia nova</name>
    <dbReference type="NCBI Taxonomy" id="37330"/>
    <lineage>
        <taxon>Bacteria</taxon>
        <taxon>Bacillati</taxon>
        <taxon>Actinomycetota</taxon>
        <taxon>Actinomycetes</taxon>
        <taxon>Mycobacteriales</taxon>
        <taxon>Nocardiaceae</taxon>
        <taxon>Nocardia</taxon>
    </lineage>
</organism>
<keyword evidence="10" id="KW-0472">Membrane</keyword>
<comment type="catalytic activity">
    <reaction evidence="1">
        <text>ATP + protein L-histidine = ADP + protein N-phospho-L-histidine.</text>
        <dbReference type="EC" id="2.7.13.3"/>
    </reaction>
</comment>
<feature type="transmembrane region" description="Helical" evidence="10">
    <location>
        <begin position="132"/>
        <end position="155"/>
    </location>
</feature>
<feature type="domain" description="Signal transduction histidine kinase subgroup 3 dimerisation and phosphoacceptor" evidence="12">
    <location>
        <begin position="239"/>
        <end position="304"/>
    </location>
</feature>
<dbReference type="CDD" id="cd16917">
    <property type="entry name" value="HATPase_UhpB-NarQ-NarX-like"/>
    <property type="match status" value="1"/>
</dbReference>
<feature type="compositionally biased region" description="Basic and acidic residues" evidence="9">
    <location>
        <begin position="1"/>
        <end position="11"/>
    </location>
</feature>
<dbReference type="EC" id="2.7.13.3" evidence="2"/>
<evidence type="ECO:0000313" key="13">
    <source>
        <dbReference type="EMBL" id="PSR58531.1"/>
    </source>
</evidence>
<dbReference type="Gene3D" id="3.30.565.10">
    <property type="entry name" value="Histidine kinase-like ATPase, C-terminal domain"/>
    <property type="match status" value="1"/>
</dbReference>
<gene>
    <name evidence="13" type="ORF">C8259_30265</name>
</gene>
<feature type="transmembrane region" description="Helical" evidence="10">
    <location>
        <begin position="190"/>
        <end position="206"/>
    </location>
</feature>
<reference evidence="13 14" key="1">
    <citation type="submission" date="2018-02" db="EMBL/GenBank/DDBJ databases">
        <title>8 Nocardia nova and 1 Nocardia cyriacigeorgica strain used for evolution to TMP-SMX.</title>
        <authorList>
            <person name="Mehta H."/>
            <person name="Weng J."/>
            <person name="Shamoo Y."/>
        </authorList>
    </citation>
    <scope>NUCLEOTIDE SEQUENCE [LARGE SCALE GENOMIC DNA]</scope>
    <source>
        <strain evidence="13 14">ATCC 33727</strain>
    </source>
</reference>
<dbReference type="Gene3D" id="1.20.5.1930">
    <property type="match status" value="1"/>
</dbReference>
<dbReference type="InterPro" id="IPR050482">
    <property type="entry name" value="Sensor_HK_TwoCompSys"/>
</dbReference>
<dbReference type="GO" id="GO:0046983">
    <property type="term" value="F:protein dimerization activity"/>
    <property type="evidence" value="ECO:0007669"/>
    <property type="project" value="InterPro"/>
</dbReference>
<feature type="transmembrane region" description="Helical" evidence="10">
    <location>
        <begin position="164"/>
        <end position="184"/>
    </location>
</feature>
<dbReference type="InterPro" id="IPR011712">
    <property type="entry name" value="Sig_transdc_His_kin_sub3_dim/P"/>
</dbReference>
<dbReference type="Proteomes" id="UP000241647">
    <property type="component" value="Unassembled WGS sequence"/>
</dbReference>
<evidence type="ECO:0000256" key="3">
    <source>
        <dbReference type="ARBA" id="ARBA00022553"/>
    </source>
</evidence>